<feature type="compositionally biased region" description="Low complexity" evidence="1">
    <location>
        <begin position="69"/>
        <end position="82"/>
    </location>
</feature>
<sequence>MMDIRKWFCQGTTAASDQSGREGEKQVTEAKAAGPTLITEAEAAEPSSKGTRETVLPPGDIGDNHSEEGPTTAETEPSSSTAKILQAPTPPLPLQVPDDLGDEEPAQFLRKPTVAAKYMGEKLKRLLEQRWTGHLDTVSVIMKSLDSIIHLLREIESTCTYGTEM</sequence>
<feature type="region of interest" description="Disordered" evidence="1">
    <location>
        <begin position="1"/>
        <end position="102"/>
    </location>
</feature>
<keyword evidence="3" id="KW-1185">Reference proteome</keyword>
<feature type="compositionally biased region" description="Basic and acidic residues" evidence="1">
    <location>
        <begin position="19"/>
        <end position="28"/>
    </location>
</feature>
<evidence type="ECO:0000313" key="2">
    <source>
        <dbReference type="EMBL" id="RXM27563.1"/>
    </source>
</evidence>
<evidence type="ECO:0000313" key="3">
    <source>
        <dbReference type="Proteomes" id="UP000289886"/>
    </source>
</evidence>
<name>A0A444TX93_ACIRT</name>
<reference evidence="2 3" key="1">
    <citation type="submission" date="2019-01" db="EMBL/GenBank/DDBJ databases">
        <title>Draft Genome and Complete Hox-Cluster Characterization of the Sterlet Sturgeon (Acipenser ruthenus).</title>
        <authorList>
            <person name="Wei Q."/>
        </authorList>
    </citation>
    <scope>NUCLEOTIDE SEQUENCE [LARGE SCALE GENOMIC DNA]</scope>
    <source>
        <strain evidence="2">WHYD16114868_AA</strain>
        <tissue evidence="2">Blood</tissue>
    </source>
</reference>
<dbReference type="EMBL" id="SCEB01215806">
    <property type="protein sequence ID" value="RXM27563.1"/>
    <property type="molecule type" value="Genomic_DNA"/>
</dbReference>
<organism evidence="2 3">
    <name type="scientific">Acipenser ruthenus</name>
    <name type="common">Sterlet sturgeon</name>
    <dbReference type="NCBI Taxonomy" id="7906"/>
    <lineage>
        <taxon>Eukaryota</taxon>
        <taxon>Metazoa</taxon>
        <taxon>Chordata</taxon>
        <taxon>Craniata</taxon>
        <taxon>Vertebrata</taxon>
        <taxon>Euteleostomi</taxon>
        <taxon>Actinopterygii</taxon>
        <taxon>Chondrostei</taxon>
        <taxon>Acipenseriformes</taxon>
        <taxon>Acipenseridae</taxon>
        <taxon>Acipenser</taxon>
    </lineage>
</organism>
<dbReference type="Proteomes" id="UP000289886">
    <property type="component" value="Unassembled WGS sequence"/>
</dbReference>
<evidence type="ECO:0000256" key="1">
    <source>
        <dbReference type="SAM" id="MobiDB-lite"/>
    </source>
</evidence>
<protein>
    <submittedName>
        <fullName evidence="2">Uncharacterized protein</fullName>
    </submittedName>
</protein>
<dbReference type="AlphaFoldDB" id="A0A444TX93"/>
<comment type="caution">
    <text evidence="2">The sequence shown here is derived from an EMBL/GenBank/DDBJ whole genome shotgun (WGS) entry which is preliminary data.</text>
</comment>
<accession>A0A444TX93</accession>
<proteinExistence type="predicted"/>
<gene>
    <name evidence="2" type="ORF">EOD39_2936</name>
</gene>